<dbReference type="InterPro" id="IPR008969">
    <property type="entry name" value="CarboxyPept-like_regulatory"/>
</dbReference>
<comment type="caution">
    <text evidence="2">The sequence shown here is derived from an EMBL/GenBank/DDBJ whole genome shotgun (WGS) entry which is preliminary data.</text>
</comment>
<feature type="chain" id="PRO_5015517701" description="Plastocyanin" evidence="1">
    <location>
        <begin position="37"/>
        <end position="229"/>
    </location>
</feature>
<protein>
    <recommendedName>
        <fullName evidence="4">Plastocyanin</fullName>
    </recommendedName>
</protein>
<dbReference type="CDD" id="cd04221">
    <property type="entry name" value="MauL"/>
    <property type="match status" value="1"/>
</dbReference>
<proteinExistence type="predicted"/>
<sequence>MRTQPRSSLANLSCVFKTCLGMLTLYALLVALPASAASITVSSADGQPLEDAVVEIYYEPSTPAIAAQEQTVFQRDAAFHPHVTAIPTGSYVAFPNQDTTRHNVYSFSPAKTFTLNLYLQETPEPLLFDQPGVVVLGCNIHDNMQAFIVVSDAPFAAKTDASGMLALPSLPAGEHRIRVWHPRLDDSQQVWWEGNVTADTSLSIRLELKAVSPAKPPLSPLQQRFKDAS</sequence>
<dbReference type="Gene3D" id="2.60.40.420">
    <property type="entry name" value="Cupredoxins - blue copper proteins"/>
    <property type="match status" value="1"/>
</dbReference>
<dbReference type="EMBL" id="PVTK01000002">
    <property type="protein sequence ID" value="PRY65792.1"/>
    <property type="molecule type" value="Genomic_DNA"/>
</dbReference>
<keyword evidence="3" id="KW-1185">Reference proteome</keyword>
<reference evidence="2 3" key="1">
    <citation type="submission" date="2018-03" db="EMBL/GenBank/DDBJ databases">
        <title>Genomic Encyclopedia of Type Strains, Phase III (KMG-III): the genomes of soil and plant-associated and newly described type strains.</title>
        <authorList>
            <person name="Whitman W."/>
        </authorList>
    </citation>
    <scope>NUCLEOTIDE SEQUENCE [LARGE SCALE GENOMIC DNA]</scope>
    <source>
        <strain evidence="2 3">CGMCC 1.12152</strain>
    </source>
</reference>
<organism evidence="2 3">
    <name type="scientific">Vreelandella songnenensis</name>
    <dbReference type="NCBI Taxonomy" id="1176243"/>
    <lineage>
        <taxon>Bacteria</taxon>
        <taxon>Pseudomonadati</taxon>
        <taxon>Pseudomonadota</taxon>
        <taxon>Gammaproteobacteria</taxon>
        <taxon>Oceanospirillales</taxon>
        <taxon>Halomonadaceae</taxon>
        <taxon>Vreelandella</taxon>
    </lineage>
</organism>
<gene>
    <name evidence="2" type="ORF">B0H98_102324</name>
</gene>
<evidence type="ECO:0000313" key="3">
    <source>
        <dbReference type="Proteomes" id="UP000237647"/>
    </source>
</evidence>
<evidence type="ECO:0000313" key="2">
    <source>
        <dbReference type="EMBL" id="PRY65792.1"/>
    </source>
</evidence>
<dbReference type="Proteomes" id="UP000237647">
    <property type="component" value="Unassembled WGS sequence"/>
</dbReference>
<keyword evidence="1" id="KW-0732">Signal</keyword>
<dbReference type="InterPro" id="IPR034242">
    <property type="entry name" value="MauL"/>
</dbReference>
<accession>A0A2T0V6H8</accession>
<feature type="signal peptide" evidence="1">
    <location>
        <begin position="1"/>
        <end position="36"/>
    </location>
</feature>
<evidence type="ECO:0000256" key="1">
    <source>
        <dbReference type="SAM" id="SignalP"/>
    </source>
</evidence>
<evidence type="ECO:0008006" key="4">
    <source>
        <dbReference type="Google" id="ProtNLM"/>
    </source>
</evidence>
<dbReference type="AlphaFoldDB" id="A0A2T0V6H8"/>
<dbReference type="SUPFAM" id="SSF49464">
    <property type="entry name" value="Carboxypeptidase regulatory domain-like"/>
    <property type="match status" value="1"/>
</dbReference>
<name>A0A2T0V6H8_9GAMM</name>
<dbReference type="InterPro" id="IPR008972">
    <property type="entry name" value="Cupredoxin"/>
</dbReference>
<dbReference type="SUPFAM" id="SSF49503">
    <property type="entry name" value="Cupredoxins"/>
    <property type="match status" value="1"/>
</dbReference>
<dbReference type="OrthoDB" id="9772097at2"/>